<dbReference type="Gene3D" id="3.40.50.1820">
    <property type="entry name" value="alpha/beta hydrolase"/>
    <property type="match status" value="1"/>
</dbReference>
<evidence type="ECO:0000313" key="2">
    <source>
        <dbReference type="Proteomes" id="UP001311799"/>
    </source>
</evidence>
<proteinExistence type="predicted"/>
<dbReference type="SUPFAM" id="SSF53474">
    <property type="entry name" value="alpha/beta-Hydrolases"/>
    <property type="match status" value="1"/>
</dbReference>
<dbReference type="PANTHER" id="PTHR11487">
    <property type="entry name" value="THIOESTERASE"/>
    <property type="match status" value="1"/>
</dbReference>
<gene>
    <name evidence="1" type="ORF">RS030_152297</name>
</gene>
<accession>A0AAV9Y1W4</accession>
<comment type="caution">
    <text evidence="1">The sequence shown here is derived from an EMBL/GenBank/DDBJ whole genome shotgun (WGS) entry which is preliminary data.</text>
</comment>
<dbReference type="AlphaFoldDB" id="A0AAV9Y1W4"/>
<dbReference type="GO" id="GO:0008610">
    <property type="term" value="P:lipid biosynthetic process"/>
    <property type="evidence" value="ECO:0007669"/>
    <property type="project" value="TreeGrafter"/>
</dbReference>
<keyword evidence="2" id="KW-1185">Reference proteome</keyword>
<organism evidence="1 2">
    <name type="scientific">Cryptosporidium xiaoi</name>
    <dbReference type="NCBI Taxonomy" id="659607"/>
    <lineage>
        <taxon>Eukaryota</taxon>
        <taxon>Sar</taxon>
        <taxon>Alveolata</taxon>
        <taxon>Apicomplexa</taxon>
        <taxon>Conoidasida</taxon>
        <taxon>Coccidia</taxon>
        <taxon>Eucoccidiorida</taxon>
        <taxon>Eimeriorina</taxon>
        <taxon>Cryptosporidiidae</taxon>
        <taxon>Cryptosporidium</taxon>
    </lineage>
</organism>
<dbReference type="InterPro" id="IPR012223">
    <property type="entry name" value="TEII"/>
</dbReference>
<evidence type="ECO:0000313" key="1">
    <source>
        <dbReference type="EMBL" id="KAK6590440.1"/>
    </source>
</evidence>
<dbReference type="InterPro" id="IPR029058">
    <property type="entry name" value="AB_hydrolase_fold"/>
</dbReference>
<protein>
    <submittedName>
        <fullName evidence="1">Thioesterase of the a b hydrolase superfamily bacterial origin</fullName>
    </submittedName>
</protein>
<dbReference type="Proteomes" id="UP001311799">
    <property type="component" value="Unassembled WGS sequence"/>
</dbReference>
<dbReference type="EMBL" id="JAWDEY010000006">
    <property type="protein sequence ID" value="KAK6590440.1"/>
    <property type="molecule type" value="Genomic_DNA"/>
</dbReference>
<sequence length="335" mass="38760">MLKQEFKIWFPSYERINSGLLSGNNKPTPVCRLLCIPGAGSTDQVFVQKNIKGGDSSNILVDYAQENDIEVAVLQLPGRAGRSNEMCYTDIMSLINDFFPIFLDHFIGSIKSSEGSNNIPWILVGHSMGGLICFELLKKLKFEFMNYFIKEGKPKSNEELGELLRVNRIFPELLAIMSTFPPNIPLNKCPWRKSEDLCDMEFMEECRGWGINEAVFKKGIWEEFVKQLRCDFKMFDSYNLIDIDRTNYHFECDKNSLYPLGLKRVQLWSATNDHKVTKEDIRSWKDLLVSKEDSLEFCEVVGPHNFLHDANTRKNWMKDFISALDLVILELEYNC</sequence>
<dbReference type="PANTHER" id="PTHR11487:SF0">
    <property type="entry name" value="S-ACYL FATTY ACID SYNTHASE THIOESTERASE, MEDIUM CHAIN"/>
    <property type="match status" value="1"/>
</dbReference>
<dbReference type="GO" id="GO:0016787">
    <property type="term" value="F:hydrolase activity"/>
    <property type="evidence" value="ECO:0007669"/>
    <property type="project" value="UniProtKB-KW"/>
</dbReference>
<name>A0AAV9Y1W4_9CRYT</name>
<keyword evidence="1" id="KW-0378">Hydrolase</keyword>
<reference evidence="1 2" key="1">
    <citation type="submission" date="2023-10" db="EMBL/GenBank/DDBJ databases">
        <title>Comparative genomics analysis reveals potential genetic determinants of host preference in Cryptosporidium xiaoi.</title>
        <authorList>
            <person name="Xiao L."/>
            <person name="Li J."/>
        </authorList>
    </citation>
    <scope>NUCLEOTIDE SEQUENCE [LARGE SCALE GENOMIC DNA]</scope>
    <source>
        <strain evidence="1 2">52996</strain>
    </source>
</reference>